<dbReference type="GO" id="GO:0016832">
    <property type="term" value="F:aldehyde-lyase activity"/>
    <property type="evidence" value="ECO:0007669"/>
    <property type="project" value="TreeGrafter"/>
</dbReference>
<dbReference type="EMBL" id="ADLK01000022">
    <property type="protein sequence ID" value="KMW18779.1"/>
    <property type="molecule type" value="Genomic_DNA"/>
</dbReference>
<dbReference type="InterPro" id="IPR001303">
    <property type="entry name" value="Aldolase_II/adducin_N"/>
</dbReference>
<dbReference type="PATRIC" id="fig|742734.4.peg.3087"/>
<sequence>MDSVLHDKLNSAVWAAHSLFQRGKTAGSSANMSFRHNDLIYISASGSCFGTMSEEDFTAISLDGTPVSGKKPSKEWPLHLALYEKSEDIGAVIHTHSTYSVLWTFVPDLSEHDCIPDHTPYLKMKLGTVGLVPYEKPGSDALFAAFRERVHESQGYLLRNHGPVVPGKTVMDAFYCLEELEESARVAWELYRAGLHHL</sequence>
<protein>
    <recommendedName>
        <fullName evidence="3">Class II aldolase/adducin N-terminal domain-containing protein</fullName>
    </recommendedName>
</protein>
<dbReference type="GO" id="GO:0046872">
    <property type="term" value="F:metal ion binding"/>
    <property type="evidence" value="ECO:0007669"/>
    <property type="project" value="UniProtKB-KW"/>
</dbReference>
<dbReference type="GO" id="GO:0005829">
    <property type="term" value="C:cytosol"/>
    <property type="evidence" value="ECO:0007669"/>
    <property type="project" value="TreeGrafter"/>
</dbReference>
<dbReference type="GO" id="GO:0019323">
    <property type="term" value="P:pentose catabolic process"/>
    <property type="evidence" value="ECO:0007669"/>
    <property type="project" value="TreeGrafter"/>
</dbReference>
<organism evidence="4 5">
    <name type="scientific">[Clostridium] citroniae WAL-19142</name>
    <dbReference type="NCBI Taxonomy" id="742734"/>
    <lineage>
        <taxon>Bacteria</taxon>
        <taxon>Bacillati</taxon>
        <taxon>Bacillota</taxon>
        <taxon>Clostridia</taxon>
        <taxon>Lachnospirales</taxon>
        <taxon>Lachnospiraceae</taxon>
        <taxon>Enterocloster</taxon>
    </lineage>
</organism>
<evidence type="ECO:0000259" key="3">
    <source>
        <dbReference type="SMART" id="SM01007"/>
    </source>
</evidence>
<keyword evidence="1" id="KW-0479">Metal-binding</keyword>
<dbReference type="PANTHER" id="PTHR22789:SF0">
    <property type="entry name" value="3-OXO-TETRONATE 4-PHOSPHATE DECARBOXYLASE-RELATED"/>
    <property type="match status" value="1"/>
</dbReference>
<dbReference type="OrthoDB" id="9794581at2"/>
<proteinExistence type="predicted"/>
<evidence type="ECO:0000256" key="2">
    <source>
        <dbReference type="ARBA" id="ARBA00023239"/>
    </source>
</evidence>
<name>A0A0J9C2W0_9FIRM</name>
<dbReference type="SMART" id="SM01007">
    <property type="entry name" value="Aldolase_II"/>
    <property type="match status" value="1"/>
</dbReference>
<dbReference type="InterPro" id="IPR050197">
    <property type="entry name" value="Aldolase_class_II_sugar_metab"/>
</dbReference>
<dbReference type="InterPro" id="IPR036409">
    <property type="entry name" value="Aldolase_II/adducin_N_sf"/>
</dbReference>
<dbReference type="Gene3D" id="3.40.225.10">
    <property type="entry name" value="Class II aldolase/adducin N-terminal domain"/>
    <property type="match status" value="1"/>
</dbReference>
<evidence type="ECO:0000313" key="4">
    <source>
        <dbReference type="EMBL" id="KMW18779.1"/>
    </source>
</evidence>
<reference evidence="4 5" key="1">
    <citation type="submission" date="2011-04" db="EMBL/GenBank/DDBJ databases">
        <title>The Genome Sequence of Clostridium citroniae WAL-19142.</title>
        <authorList>
            <consortium name="The Broad Institute Genome Sequencing Platform"/>
            <person name="Earl A."/>
            <person name="Ward D."/>
            <person name="Feldgarden M."/>
            <person name="Gevers D."/>
            <person name="Warren Y.A."/>
            <person name="Tyrrell K.L."/>
            <person name="Citron D.M."/>
            <person name="Goldstein E.J."/>
            <person name="Daigneault M."/>
            <person name="Allen-Vercoe E."/>
            <person name="Young S.K."/>
            <person name="Zeng Q."/>
            <person name="Gargeya S."/>
            <person name="Fitzgerald M."/>
            <person name="Haas B."/>
            <person name="Abouelleil A."/>
            <person name="Alvarado L."/>
            <person name="Arachchi H.M."/>
            <person name="Berlin A."/>
            <person name="Brown A."/>
            <person name="Chapman S.B."/>
            <person name="Chen Z."/>
            <person name="Dunbar C."/>
            <person name="Freedman E."/>
            <person name="Gearin G."/>
            <person name="Gellesch M."/>
            <person name="Goldberg J."/>
            <person name="Griggs A."/>
            <person name="Gujja S."/>
            <person name="Heilman E.R."/>
            <person name="Heiman D."/>
            <person name="Howarth C."/>
            <person name="Larson L."/>
            <person name="Lui A."/>
            <person name="MacDonald P.J."/>
            <person name="Mehta T."/>
            <person name="Montmayeur A."/>
            <person name="Murphy C."/>
            <person name="Neiman D."/>
            <person name="Pearson M."/>
            <person name="Priest M."/>
            <person name="Roberts A."/>
            <person name="Saif S."/>
            <person name="Shea T."/>
            <person name="Shenoy N."/>
            <person name="Sisk P."/>
            <person name="Stolte C."/>
            <person name="Sykes S."/>
            <person name="White J."/>
            <person name="Yandava C."/>
            <person name="Wortman J."/>
            <person name="Nusbaum C."/>
            <person name="Birren B."/>
        </authorList>
    </citation>
    <scope>NUCLEOTIDE SEQUENCE [LARGE SCALE GENOMIC DNA]</scope>
    <source>
        <strain evidence="4 5">WAL-19142</strain>
    </source>
</reference>
<dbReference type="Pfam" id="PF00596">
    <property type="entry name" value="Aldolase_II"/>
    <property type="match status" value="1"/>
</dbReference>
<keyword evidence="2" id="KW-0456">Lyase</keyword>
<dbReference type="GeneID" id="93163375"/>
<dbReference type="RefSeq" id="WP_007871290.1">
    <property type="nucleotide sequence ID" value="NZ_KQ235878.1"/>
</dbReference>
<dbReference type="Proteomes" id="UP000037392">
    <property type="component" value="Unassembled WGS sequence"/>
</dbReference>
<evidence type="ECO:0000313" key="5">
    <source>
        <dbReference type="Proteomes" id="UP000037392"/>
    </source>
</evidence>
<accession>A0A0J9C2W0</accession>
<dbReference type="AlphaFoldDB" id="A0A0J9C2W0"/>
<evidence type="ECO:0000256" key="1">
    <source>
        <dbReference type="ARBA" id="ARBA00022723"/>
    </source>
</evidence>
<feature type="domain" description="Class II aldolase/adducin N-terminal" evidence="3">
    <location>
        <begin position="10"/>
        <end position="188"/>
    </location>
</feature>
<dbReference type="PANTHER" id="PTHR22789">
    <property type="entry name" value="FUCULOSE PHOSPHATE ALDOLASE"/>
    <property type="match status" value="1"/>
</dbReference>
<comment type="caution">
    <text evidence="4">The sequence shown here is derived from an EMBL/GenBank/DDBJ whole genome shotgun (WGS) entry which is preliminary data.</text>
</comment>
<gene>
    <name evidence="4" type="ORF">HMPREF9470_02883</name>
</gene>
<dbReference type="SUPFAM" id="SSF53639">
    <property type="entry name" value="AraD/HMP-PK domain-like"/>
    <property type="match status" value="1"/>
</dbReference>